<sequence length="164" mass="17560">MRKSIPHLFPLHGWGKVIVLASAHGNLITVRRYSRTLRGPICQKVTSPRTGRRGPAAVFLKRAVSDRAAAAGAQTGPTAVALGGIACPVFLARRAGSGGDVTAARPQAITRPYPRPARARAREGSCRFWDEHRLGYDPYEYTPYTLADRRDSAATPGAAAVVAD</sequence>
<dbReference type="EMBL" id="BGZK01002633">
    <property type="protein sequence ID" value="GBP95461.1"/>
    <property type="molecule type" value="Genomic_DNA"/>
</dbReference>
<accession>A0A4C2A3E2</accession>
<evidence type="ECO:0000313" key="2">
    <source>
        <dbReference type="Proteomes" id="UP000299102"/>
    </source>
</evidence>
<dbReference type="AlphaFoldDB" id="A0A4C2A3E2"/>
<protein>
    <submittedName>
        <fullName evidence="1">Uncharacterized protein</fullName>
    </submittedName>
</protein>
<gene>
    <name evidence="1" type="ORF">EVAR_50233_1</name>
</gene>
<evidence type="ECO:0000313" key="1">
    <source>
        <dbReference type="EMBL" id="GBP95461.1"/>
    </source>
</evidence>
<proteinExistence type="predicted"/>
<reference evidence="1 2" key="1">
    <citation type="journal article" date="2019" name="Commun. Biol.">
        <title>The bagworm genome reveals a unique fibroin gene that provides high tensile strength.</title>
        <authorList>
            <person name="Kono N."/>
            <person name="Nakamura H."/>
            <person name="Ohtoshi R."/>
            <person name="Tomita M."/>
            <person name="Numata K."/>
            <person name="Arakawa K."/>
        </authorList>
    </citation>
    <scope>NUCLEOTIDE SEQUENCE [LARGE SCALE GENOMIC DNA]</scope>
</reference>
<keyword evidence="2" id="KW-1185">Reference proteome</keyword>
<comment type="caution">
    <text evidence="1">The sequence shown here is derived from an EMBL/GenBank/DDBJ whole genome shotgun (WGS) entry which is preliminary data.</text>
</comment>
<name>A0A4C2A3E2_EUMVA</name>
<organism evidence="1 2">
    <name type="scientific">Eumeta variegata</name>
    <name type="common">Bagworm moth</name>
    <name type="synonym">Eumeta japonica</name>
    <dbReference type="NCBI Taxonomy" id="151549"/>
    <lineage>
        <taxon>Eukaryota</taxon>
        <taxon>Metazoa</taxon>
        <taxon>Ecdysozoa</taxon>
        <taxon>Arthropoda</taxon>
        <taxon>Hexapoda</taxon>
        <taxon>Insecta</taxon>
        <taxon>Pterygota</taxon>
        <taxon>Neoptera</taxon>
        <taxon>Endopterygota</taxon>
        <taxon>Lepidoptera</taxon>
        <taxon>Glossata</taxon>
        <taxon>Ditrysia</taxon>
        <taxon>Tineoidea</taxon>
        <taxon>Psychidae</taxon>
        <taxon>Oiketicinae</taxon>
        <taxon>Eumeta</taxon>
    </lineage>
</organism>
<dbReference type="Proteomes" id="UP000299102">
    <property type="component" value="Unassembled WGS sequence"/>
</dbReference>